<feature type="compositionally biased region" description="Polar residues" evidence="1">
    <location>
        <begin position="190"/>
        <end position="199"/>
    </location>
</feature>
<comment type="caution">
    <text evidence="2">The sequence shown here is derived from an EMBL/GenBank/DDBJ whole genome shotgun (WGS) entry which is preliminary data.</text>
</comment>
<reference evidence="2" key="2">
    <citation type="submission" date="2020-09" db="EMBL/GenBank/DDBJ databases">
        <authorList>
            <person name="Sun Q."/>
            <person name="Ohkuma M."/>
        </authorList>
    </citation>
    <scope>NUCLEOTIDE SEQUENCE</scope>
    <source>
        <strain evidence="2">JCM 4391</strain>
    </source>
</reference>
<reference evidence="2" key="1">
    <citation type="journal article" date="2014" name="Int. J. Syst. Evol. Microbiol.">
        <title>Complete genome sequence of Corynebacterium casei LMG S-19264T (=DSM 44701T), isolated from a smear-ripened cheese.</title>
        <authorList>
            <consortium name="US DOE Joint Genome Institute (JGI-PGF)"/>
            <person name="Walter F."/>
            <person name="Albersmeier A."/>
            <person name="Kalinowski J."/>
            <person name="Ruckert C."/>
        </authorList>
    </citation>
    <scope>NUCLEOTIDE SEQUENCE</scope>
    <source>
        <strain evidence="2">JCM 4391</strain>
    </source>
</reference>
<evidence type="ECO:0000313" key="2">
    <source>
        <dbReference type="EMBL" id="GGU63233.1"/>
    </source>
</evidence>
<sequence length="231" mass="24677">MPAYDYRHRAFRTDLETSAVQLTVVAGTAAQAEALAKHYDDLIRICADRIEESSPDVEAGGRDYGRLPVEEGARVRGLHTETSWGPTDIALLWVGWDGRTVTVAEWGQMGDFGNAPWPPSSRPRARQSPSCADRAATGRGRGRPPATGAEGPTDRSGPGRDRRTSATFPRAPLLGDRRPRPFAAAYGDSQPATGTSSDLRPSPAARFSPACVSVANGRMLTGGQGPAHTER</sequence>
<name>A0A918M6W7_9ACTN</name>
<dbReference type="EMBL" id="BMTP01000021">
    <property type="protein sequence ID" value="GGU63233.1"/>
    <property type="molecule type" value="Genomic_DNA"/>
</dbReference>
<protein>
    <submittedName>
        <fullName evidence="2">Uncharacterized protein</fullName>
    </submittedName>
</protein>
<feature type="region of interest" description="Disordered" evidence="1">
    <location>
        <begin position="110"/>
        <end position="205"/>
    </location>
</feature>
<accession>A0A918M6W7</accession>
<evidence type="ECO:0000313" key="3">
    <source>
        <dbReference type="Proteomes" id="UP000636661"/>
    </source>
</evidence>
<keyword evidence="3" id="KW-1185">Reference proteome</keyword>
<dbReference type="Proteomes" id="UP000636661">
    <property type="component" value="Unassembled WGS sequence"/>
</dbReference>
<evidence type="ECO:0000256" key="1">
    <source>
        <dbReference type="SAM" id="MobiDB-lite"/>
    </source>
</evidence>
<proteinExistence type="predicted"/>
<feature type="compositionally biased region" description="Low complexity" evidence="1">
    <location>
        <begin position="126"/>
        <end position="151"/>
    </location>
</feature>
<organism evidence="2 3">
    <name type="scientific">Streptomyces lavendofoliae</name>
    <dbReference type="NCBI Taxonomy" id="67314"/>
    <lineage>
        <taxon>Bacteria</taxon>
        <taxon>Bacillati</taxon>
        <taxon>Actinomycetota</taxon>
        <taxon>Actinomycetes</taxon>
        <taxon>Kitasatosporales</taxon>
        <taxon>Streptomycetaceae</taxon>
        <taxon>Streptomyces</taxon>
    </lineage>
</organism>
<dbReference type="AlphaFoldDB" id="A0A918M6W7"/>
<gene>
    <name evidence="2" type="ORF">GCM10010274_59940</name>
</gene>